<gene>
    <name evidence="1" type="ORF">Val02_02790</name>
</gene>
<sequence length="193" mass="21801">MRQAFWIDEHFDREHASGERGRYASEVRLRLDEFAAAYGDIAPVTFAVVAWRLAVGLQPGYVRQHPRILSAICSRNSWDGGLTCDITLVSPWPAQLSRGRHWDRDRGWQDWPQLFGQYVDPSARDLTKRPHVRASLLVQAPVRLDDLPAAPEGPYPEAVEQAARRAVGVLVRELNDLIDPIVEQLETDIPADS</sequence>
<name>A0A8J4DNB2_9ACTN</name>
<protein>
    <submittedName>
        <fullName evidence="1">Uncharacterized protein</fullName>
    </submittedName>
</protein>
<dbReference type="RefSeq" id="WP_203896981.1">
    <property type="nucleotide sequence ID" value="NZ_BOPF01000002.1"/>
</dbReference>
<evidence type="ECO:0000313" key="1">
    <source>
        <dbReference type="EMBL" id="GIJ43393.1"/>
    </source>
</evidence>
<comment type="caution">
    <text evidence="1">The sequence shown here is derived from an EMBL/GenBank/DDBJ whole genome shotgun (WGS) entry which is preliminary data.</text>
</comment>
<dbReference type="AlphaFoldDB" id="A0A8J4DNB2"/>
<organism evidence="1 2">
    <name type="scientific">Virgisporangium aliadipatigenens</name>
    <dbReference type="NCBI Taxonomy" id="741659"/>
    <lineage>
        <taxon>Bacteria</taxon>
        <taxon>Bacillati</taxon>
        <taxon>Actinomycetota</taxon>
        <taxon>Actinomycetes</taxon>
        <taxon>Micromonosporales</taxon>
        <taxon>Micromonosporaceae</taxon>
        <taxon>Virgisporangium</taxon>
    </lineage>
</organism>
<keyword evidence="2" id="KW-1185">Reference proteome</keyword>
<dbReference type="Proteomes" id="UP000619260">
    <property type="component" value="Unassembled WGS sequence"/>
</dbReference>
<accession>A0A8J4DNB2</accession>
<reference evidence="1" key="1">
    <citation type="submission" date="2021-01" db="EMBL/GenBank/DDBJ databases">
        <title>Whole genome shotgun sequence of Virgisporangium aliadipatigenens NBRC 105644.</title>
        <authorList>
            <person name="Komaki H."/>
            <person name="Tamura T."/>
        </authorList>
    </citation>
    <scope>NUCLEOTIDE SEQUENCE</scope>
    <source>
        <strain evidence="1">NBRC 105644</strain>
    </source>
</reference>
<dbReference type="EMBL" id="BOPF01000002">
    <property type="protein sequence ID" value="GIJ43393.1"/>
    <property type="molecule type" value="Genomic_DNA"/>
</dbReference>
<proteinExistence type="predicted"/>
<evidence type="ECO:0000313" key="2">
    <source>
        <dbReference type="Proteomes" id="UP000619260"/>
    </source>
</evidence>